<sequence length="147" mass="16549">MCEGGRLASSEDDHDGRFEIKREPAPNERLGIGCALVTPNSWEAEANVDEKTRPNERKRASTQWRLTNWRGPGGRSAGPTPAGRYTRSVLSQSTNPHVPLVSTVRKRSHSVFAAEESCVQSPLEIITLFAFTKHFRSLTFQLKKFYF</sequence>
<reference evidence="2 3" key="1">
    <citation type="submission" date="2015-01" db="EMBL/GenBank/DDBJ databases">
        <title>Evolution of Trichinella species and genotypes.</title>
        <authorList>
            <person name="Korhonen P.K."/>
            <person name="Edoardo P."/>
            <person name="Giuseppe L.R."/>
            <person name="Gasser R.B."/>
        </authorList>
    </citation>
    <scope>NUCLEOTIDE SEQUENCE [LARGE SCALE GENOMIC DNA]</scope>
    <source>
        <strain evidence="2">ISS120</strain>
    </source>
</reference>
<evidence type="ECO:0000313" key="3">
    <source>
        <dbReference type="Proteomes" id="UP000054653"/>
    </source>
</evidence>
<proteinExistence type="predicted"/>
<dbReference type="Proteomes" id="UP000054653">
    <property type="component" value="Unassembled WGS sequence"/>
</dbReference>
<feature type="compositionally biased region" description="Basic and acidic residues" evidence="1">
    <location>
        <begin position="48"/>
        <end position="59"/>
    </location>
</feature>
<protein>
    <submittedName>
        <fullName evidence="2">Uncharacterized protein</fullName>
    </submittedName>
</protein>
<keyword evidence="3" id="KW-1185">Reference proteome</keyword>
<feature type="region of interest" description="Disordered" evidence="1">
    <location>
        <begin position="47"/>
        <end position="91"/>
    </location>
</feature>
<dbReference type="OrthoDB" id="10527646at2759"/>
<accession>A0A0V1DJ16</accession>
<name>A0A0V1DJ16_TRIBR</name>
<gene>
    <name evidence="2" type="ORF">T03_4118</name>
</gene>
<dbReference type="EMBL" id="JYDI01000001">
    <property type="protein sequence ID" value="KRY61429.1"/>
    <property type="molecule type" value="Genomic_DNA"/>
</dbReference>
<evidence type="ECO:0000313" key="2">
    <source>
        <dbReference type="EMBL" id="KRY61429.1"/>
    </source>
</evidence>
<comment type="caution">
    <text evidence="2">The sequence shown here is derived from an EMBL/GenBank/DDBJ whole genome shotgun (WGS) entry which is preliminary data.</text>
</comment>
<feature type="compositionally biased region" description="Basic and acidic residues" evidence="1">
    <location>
        <begin position="9"/>
        <end position="24"/>
    </location>
</feature>
<dbReference type="OMA" id="WEAEANV"/>
<organism evidence="2 3">
    <name type="scientific">Trichinella britovi</name>
    <name type="common">Parasitic roundworm</name>
    <dbReference type="NCBI Taxonomy" id="45882"/>
    <lineage>
        <taxon>Eukaryota</taxon>
        <taxon>Metazoa</taxon>
        <taxon>Ecdysozoa</taxon>
        <taxon>Nematoda</taxon>
        <taxon>Enoplea</taxon>
        <taxon>Dorylaimia</taxon>
        <taxon>Trichinellida</taxon>
        <taxon>Trichinellidae</taxon>
        <taxon>Trichinella</taxon>
    </lineage>
</organism>
<evidence type="ECO:0000256" key="1">
    <source>
        <dbReference type="SAM" id="MobiDB-lite"/>
    </source>
</evidence>
<feature type="region of interest" description="Disordered" evidence="1">
    <location>
        <begin position="1"/>
        <end position="24"/>
    </location>
</feature>
<dbReference type="AlphaFoldDB" id="A0A0V1DJ16"/>